<organism evidence="2 3">
    <name type="scientific">Tulasnella calospora MUT 4182</name>
    <dbReference type="NCBI Taxonomy" id="1051891"/>
    <lineage>
        <taxon>Eukaryota</taxon>
        <taxon>Fungi</taxon>
        <taxon>Dikarya</taxon>
        <taxon>Basidiomycota</taxon>
        <taxon>Agaricomycotina</taxon>
        <taxon>Agaricomycetes</taxon>
        <taxon>Cantharellales</taxon>
        <taxon>Tulasnellaceae</taxon>
        <taxon>Tulasnella</taxon>
    </lineage>
</organism>
<dbReference type="InterPro" id="IPR027267">
    <property type="entry name" value="AH/BAR_dom_sf"/>
</dbReference>
<dbReference type="GO" id="GO:0036286">
    <property type="term" value="C:eisosome filament"/>
    <property type="evidence" value="ECO:0007669"/>
    <property type="project" value="TreeGrafter"/>
</dbReference>
<sequence length="514" mass="54568">MESLTHQLKALHNQYAPQGPPEVRNLQVLITNAKGVALDYEALGRDTKSLSKDFYLWGQEEEEDIKDVTDRLAYLNFVQGSLISVLSDRLDEARAPLKKLREAQAALSPRRSQRASIETQVQALQTNPNAKPGSEARIKELQDTLSKHNADDAPMEREVAELRRKAIRESEEMKWEAFKEFGEKLLLLNQASTQIVAQLPATAPTQTNPYNGHARTAAARTALQTALDNWKPGMITMPTSVLPTEVDKRTFGESHASELSRVGSFRDSTKADHTAAPTAAPTAASTTAPTAAPTTSGSTVANPAPPQSHPVVSANKVSPSTGAVDPAQLNNSPAPIPAPVSSMSSGVAPGKIEASAVTSPDPNSELHAASIAPPGPTVAETGIPVTSTGAGPASGSLTKEALHGPSSSTAPPYDQPPSSSGPGWGVGGFRSDVQVHESAEDEKKRLEREDRERILAANTTAQVAPAGQPAPYESAEEEKKRLEREEREKLLRGGPSSQPGDRPPPPSGPPPSYS</sequence>
<dbReference type="Pfam" id="PF13805">
    <property type="entry name" value="Pil1"/>
    <property type="match status" value="1"/>
</dbReference>
<feature type="compositionally biased region" description="Basic and acidic residues" evidence="1">
    <location>
        <begin position="477"/>
        <end position="491"/>
    </location>
</feature>
<feature type="region of interest" description="Disordered" evidence="1">
    <location>
        <begin position="252"/>
        <end position="514"/>
    </location>
</feature>
<feature type="compositionally biased region" description="Pro residues" evidence="1">
    <location>
        <begin position="501"/>
        <end position="514"/>
    </location>
</feature>
<dbReference type="EMBL" id="KN822980">
    <property type="protein sequence ID" value="KIO29682.1"/>
    <property type="molecule type" value="Genomic_DNA"/>
</dbReference>
<name>A0A0C3M7L0_9AGAM</name>
<evidence type="ECO:0008006" key="4">
    <source>
        <dbReference type="Google" id="ProtNLM"/>
    </source>
</evidence>
<accession>A0A0C3M7L0</accession>
<dbReference type="GO" id="GO:0070941">
    <property type="term" value="P:eisosome assembly"/>
    <property type="evidence" value="ECO:0007669"/>
    <property type="project" value="TreeGrafter"/>
</dbReference>
<dbReference type="GO" id="GO:0006897">
    <property type="term" value="P:endocytosis"/>
    <property type="evidence" value="ECO:0007669"/>
    <property type="project" value="TreeGrafter"/>
</dbReference>
<evidence type="ECO:0000313" key="2">
    <source>
        <dbReference type="EMBL" id="KIO29682.1"/>
    </source>
</evidence>
<evidence type="ECO:0000313" key="3">
    <source>
        <dbReference type="Proteomes" id="UP000054248"/>
    </source>
</evidence>
<feature type="compositionally biased region" description="Low complexity" evidence="1">
    <location>
        <begin position="274"/>
        <end position="299"/>
    </location>
</feature>
<dbReference type="GO" id="GO:0008289">
    <property type="term" value="F:lipid binding"/>
    <property type="evidence" value="ECO:0007669"/>
    <property type="project" value="TreeGrafter"/>
</dbReference>
<dbReference type="AlphaFoldDB" id="A0A0C3M7L0"/>
<dbReference type="OrthoDB" id="5599269at2759"/>
<dbReference type="InterPro" id="IPR028245">
    <property type="entry name" value="PIL1/LSP1"/>
</dbReference>
<dbReference type="PANTHER" id="PTHR31962:SF1">
    <property type="entry name" value="SPHINGOLIPID LONG CHAIN BASE-RESPONSIVE PROTEIN PIL1"/>
    <property type="match status" value="1"/>
</dbReference>
<dbReference type="PANTHER" id="PTHR31962">
    <property type="entry name" value="SPHINGOLIPID LONG CHAIN BASE-RESPONSIVE PROTEIN PIL1"/>
    <property type="match status" value="1"/>
</dbReference>
<evidence type="ECO:0000256" key="1">
    <source>
        <dbReference type="SAM" id="MobiDB-lite"/>
    </source>
</evidence>
<dbReference type="HOGENOM" id="CLU_019994_0_0_1"/>
<dbReference type="STRING" id="1051891.A0A0C3M7L0"/>
<dbReference type="GO" id="GO:0005886">
    <property type="term" value="C:plasma membrane"/>
    <property type="evidence" value="ECO:0007669"/>
    <property type="project" value="TreeGrafter"/>
</dbReference>
<protein>
    <recommendedName>
        <fullName evidence="4">Sphingolipid long chain base-responsive protein LSP1</fullName>
    </recommendedName>
</protein>
<dbReference type="Proteomes" id="UP000054248">
    <property type="component" value="Unassembled WGS sequence"/>
</dbReference>
<feature type="compositionally biased region" description="Basic and acidic residues" evidence="1">
    <location>
        <begin position="433"/>
        <end position="454"/>
    </location>
</feature>
<proteinExistence type="predicted"/>
<keyword evidence="3" id="KW-1185">Reference proteome</keyword>
<reference evidence="2 3" key="1">
    <citation type="submission" date="2014-04" db="EMBL/GenBank/DDBJ databases">
        <authorList>
            <consortium name="DOE Joint Genome Institute"/>
            <person name="Kuo A."/>
            <person name="Girlanda M."/>
            <person name="Perotto S."/>
            <person name="Kohler A."/>
            <person name="Nagy L.G."/>
            <person name="Floudas D."/>
            <person name="Copeland A."/>
            <person name="Barry K.W."/>
            <person name="Cichocki N."/>
            <person name="Veneault-Fourrey C."/>
            <person name="LaButti K."/>
            <person name="Lindquist E.A."/>
            <person name="Lipzen A."/>
            <person name="Lundell T."/>
            <person name="Morin E."/>
            <person name="Murat C."/>
            <person name="Sun H."/>
            <person name="Tunlid A."/>
            <person name="Henrissat B."/>
            <person name="Grigoriev I.V."/>
            <person name="Hibbett D.S."/>
            <person name="Martin F."/>
            <person name="Nordberg H.P."/>
            <person name="Cantor M.N."/>
            <person name="Hua S.X."/>
        </authorList>
    </citation>
    <scope>NUCLEOTIDE SEQUENCE [LARGE SCALE GENOMIC DNA]</scope>
    <source>
        <strain evidence="2 3">MUT 4182</strain>
    </source>
</reference>
<dbReference type="Gene3D" id="1.20.1270.60">
    <property type="entry name" value="Arfaptin homology (AH) domain/BAR domain"/>
    <property type="match status" value="1"/>
</dbReference>
<reference evidence="3" key="2">
    <citation type="submission" date="2015-01" db="EMBL/GenBank/DDBJ databases">
        <title>Evolutionary Origins and Diversification of the Mycorrhizal Mutualists.</title>
        <authorList>
            <consortium name="DOE Joint Genome Institute"/>
            <consortium name="Mycorrhizal Genomics Consortium"/>
            <person name="Kohler A."/>
            <person name="Kuo A."/>
            <person name="Nagy L.G."/>
            <person name="Floudas D."/>
            <person name="Copeland A."/>
            <person name="Barry K.W."/>
            <person name="Cichocki N."/>
            <person name="Veneault-Fourrey C."/>
            <person name="LaButti K."/>
            <person name="Lindquist E.A."/>
            <person name="Lipzen A."/>
            <person name="Lundell T."/>
            <person name="Morin E."/>
            <person name="Murat C."/>
            <person name="Riley R."/>
            <person name="Ohm R."/>
            <person name="Sun H."/>
            <person name="Tunlid A."/>
            <person name="Henrissat B."/>
            <person name="Grigoriev I.V."/>
            <person name="Hibbett D.S."/>
            <person name="Martin F."/>
        </authorList>
    </citation>
    <scope>NUCLEOTIDE SEQUENCE [LARGE SCALE GENOMIC DNA]</scope>
    <source>
        <strain evidence="3">MUT 4182</strain>
    </source>
</reference>
<gene>
    <name evidence="2" type="ORF">M407DRAFT_242545</name>
</gene>